<evidence type="ECO:0000313" key="3">
    <source>
        <dbReference type="Proteomes" id="UP000177011"/>
    </source>
</evidence>
<sequence length="171" mass="19016">MKQKSSKTSTWKKFLIPLAVVVVVVVVGNIYVYASNKMDESAFLKKIDKMAAVGSLGNSQNRPTTTTSTGYGTWRRDNSARERLITGEVIEKSNSIFKIKVGFFRSYIVGFNPNTRYFDRNWQSVTLNDVVMGHKVSAFGMVAENGTIGGLIIRDISLPLQTNHATSSQDR</sequence>
<keyword evidence="1" id="KW-0812">Transmembrane</keyword>
<keyword evidence="1" id="KW-1133">Transmembrane helix</keyword>
<evidence type="ECO:0008006" key="4">
    <source>
        <dbReference type="Google" id="ProtNLM"/>
    </source>
</evidence>
<evidence type="ECO:0000313" key="2">
    <source>
        <dbReference type="EMBL" id="OGM93520.1"/>
    </source>
</evidence>
<dbReference type="AlphaFoldDB" id="A0A1F8DYA4"/>
<name>A0A1F8DYA4_9BACT</name>
<accession>A0A1F8DYA4</accession>
<organism evidence="2 3">
    <name type="scientific">Candidatus Wolfebacteria bacterium RIFCSPLOWO2_01_FULL_47_17b</name>
    <dbReference type="NCBI Taxonomy" id="1802558"/>
    <lineage>
        <taxon>Bacteria</taxon>
        <taxon>Candidatus Wolfeibacteriota</taxon>
    </lineage>
</organism>
<keyword evidence="1" id="KW-0472">Membrane</keyword>
<proteinExistence type="predicted"/>
<protein>
    <recommendedName>
        <fullName evidence="4">DUF5666 domain-containing protein</fullName>
    </recommendedName>
</protein>
<reference evidence="2 3" key="1">
    <citation type="journal article" date="2016" name="Nat. Commun.">
        <title>Thousands of microbial genomes shed light on interconnected biogeochemical processes in an aquifer system.</title>
        <authorList>
            <person name="Anantharaman K."/>
            <person name="Brown C.T."/>
            <person name="Hug L.A."/>
            <person name="Sharon I."/>
            <person name="Castelle C.J."/>
            <person name="Probst A.J."/>
            <person name="Thomas B.C."/>
            <person name="Singh A."/>
            <person name="Wilkins M.J."/>
            <person name="Karaoz U."/>
            <person name="Brodie E.L."/>
            <person name="Williams K.H."/>
            <person name="Hubbard S.S."/>
            <person name="Banfield J.F."/>
        </authorList>
    </citation>
    <scope>NUCLEOTIDE SEQUENCE [LARGE SCALE GENOMIC DNA]</scope>
</reference>
<gene>
    <name evidence="2" type="ORF">A2935_04185</name>
</gene>
<comment type="caution">
    <text evidence="2">The sequence shown here is derived from an EMBL/GenBank/DDBJ whole genome shotgun (WGS) entry which is preliminary data.</text>
</comment>
<feature type="transmembrane region" description="Helical" evidence="1">
    <location>
        <begin position="14"/>
        <end position="34"/>
    </location>
</feature>
<dbReference type="EMBL" id="MGIS01000011">
    <property type="protein sequence ID" value="OGM93520.1"/>
    <property type="molecule type" value="Genomic_DNA"/>
</dbReference>
<evidence type="ECO:0000256" key="1">
    <source>
        <dbReference type="SAM" id="Phobius"/>
    </source>
</evidence>
<dbReference type="Proteomes" id="UP000177011">
    <property type="component" value="Unassembled WGS sequence"/>
</dbReference>